<dbReference type="SUPFAM" id="SSF51161">
    <property type="entry name" value="Trimeric LpxA-like enzymes"/>
    <property type="match status" value="1"/>
</dbReference>
<dbReference type="PANTHER" id="PTHR43300:SF11">
    <property type="entry name" value="ACETYLTRANSFERASE RV3034C-RELATED"/>
    <property type="match status" value="1"/>
</dbReference>
<protein>
    <submittedName>
        <fullName evidence="4">CatB-related O-acetyltransferase</fullName>
        <ecNumber evidence="4">2.3.1.-</ecNumber>
    </submittedName>
</protein>
<comment type="caution">
    <text evidence="4">The sequence shown here is derived from an EMBL/GenBank/DDBJ whole genome shotgun (WGS) entry which is preliminary data.</text>
</comment>
<gene>
    <name evidence="4" type="ORF">R4198_02440</name>
</gene>
<evidence type="ECO:0000313" key="5">
    <source>
        <dbReference type="Proteomes" id="UP001185792"/>
    </source>
</evidence>
<sequence>MARRGCKMSSKSRSRLPLGLRNSLAGVLNRMAIGGDNVEVGEDFRAGRGAIISAPHKLTFGDSVSVGPRSVIQVDGTIGDYAMIGMDVHVVGREDHAIDEVGTPMLFSTWAGDREPLPSDAVTIGVDVWIGASALVLSGVNIGDGAVIGAGAVVTKDVPSFSIVVGVPARVVGQRFETDSEREQHLDLVSRRKKTDRTKSNPNGSQHG</sequence>
<evidence type="ECO:0000313" key="4">
    <source>
        <dbReference type="EMBL" id="MDV7132536.1"/>
    </source>
</evidence>
<dbReference type="InterPro" id="IPR018357">
    <property type="entry name" value="Hexapep_transf_CS"/>
</dbReference>
<dbReference type="Pfam" id="PF14602">
    <property type="entry name" value="Hexapep_2"/>
    <property type="match status" value="1"/>
</dbReference>
<dbReference type="PROSITE" id="PS00101">
    <property type="entry name" value="HEXAPEP_TRANSFERASES"/>
    <property type="match status" value="1"/>
</dbReference>
<dbReference type="GO" id="GO:0016746">
    <property type="term" value="F:acyltransferase activity"/>
    <property type="evidence" value="ECO:0007669"/>
    <property type="project" value="UniProtKB-KW"/>
</dbReference>
<dbReference type="InterPro" id="IPR011004">
    <property type="entry name" value="Trimer_LpxA-like_sf"/>
</dbReference>
<dbReference type="InterPro" id="IPR001451">
    <property type="entry name" value="Hexapep"/>
</dbReference>
<dbReference type="EMBL" id="JAWLUM010000001">
    <property type="protein sequence ID" value="MDV7132536.1"/>
    <property type="molecule type" value="Genomic_DNA"/>
</dbReference>
<keyword evidence="1 4" id="KW-0808">Transferase</keyword>
<accession>A0ABU4ERH0</accession>
<dbReference type="EC" id="2.3.1.-" evidence="4"/>
<keyword evidence="5" id="KW-1185">Reference proteome</keyword>
<dbReference type="Proteomes" id="UP001185792">
    <property type="component" value="Unassembled WGS sequence"/>
</dbReference>
<evidence type="ECO:0000256" key="2">
    <source>
        <dbReference type="ARBA" id="ARBA00022737"/>
    </source>
</evidence>
<proteinExistence type="predicted"/>
<keyword evidence="2" id="KW-0677">Repeat</keyword>
<dbReference type="PANTHER" id="PTHR43300">
    <property type="entry name" value="ACETYLTRANSFERASE"/>
    <property type="match status" value="1"/>
</dbReference>
<dbReference type="Gene3D" id="2.160.10.10">
    <property type="entry name" value="Hexapeptide repeat proteins"/>
    <property type="match status" value="1"/>
</dbReference>
<name>A0ABU4ERH0_WILMA</name>
<dbReference type="CDD" id="cd03349">
    <property type="entry name" value="LbH_XAT"/>
    <property type="match status" value="1"/>
</dbReference>
<evidence type="ECO:0000256" key="1">
    <source>
        <dbReference type="ARBA" id="ARBA00022679"/>
    </source>
</evidence>
<evidence type="ECO:0000256" key="3">
    <source>
        <dbReference type="SAM" id="MobiDB-lite"/>
    </source>
</evidence>
<organism evidence="4 5">
    <name type="scientific">Williamsia marianensis</name>
    <dbReference type="NCBI Taxonomy" id="85044"/>
    <lineage>
        <taxon>Bacteria</taxon>
        <taxon>Bacillati</taxon>
        <taxon>Actinomycetota</taxon>
        <taxon>Actinomycetes</taxon>
        <taxon>Mycobacteriales</taxon>
        <taxon>Nocardiaceae</taxon>
        <taxon>Williamsia</taxon>
    </lineage>
</organism>
<dbReference type="InterPro" id="IPR050179">
    <property type="entry name" value="Trans_hexapeptide_repeat"/>
</dbReference>
<keyword evidence="4" id="KW-0012">Acyltransferase</keyword>
<dbReference type="RefSeq" id="WP_317711983.1">
    <property type="nucleotide sequence ID" value="NZ_JAWLUM010000001.1"/>
</dbReference>
<reference evidence="4 5" key="1">
    <citation type="submission" date="2023-10" db="EMBL/GenBank/DDBJ databases">
        <title>Development of a sustainable strategy for remediation of hydrocarbon-contaminated territories based on the waste exchange concept.</title>
        <authorList>
            <person name="Krivoruchko A."/>
        </authorList>
    </citation>
    <scope>NUCLEOTIDE SEQUENCE [LARGE SCALE GENOMIC DNA]</scope>
    <source>
        <strain evidence="4 5">IEGM 1236</strain>
    </source>
</reference>
<feature type="region of interest" description="Disordered" evidence="3">
    <location>
        <begin position="182"/>
        <end position="208"/>
    </location>
</feature>